<sequence>MRQDWKNTLYLYVDQHNRSEVDDRNYAVQAPIEDMEYVMKASERARRLKLWYRERGTTPLKSETKAKIVRKHEGDGEVAVDVEFHVQREYDQQGVSLFDERIDIERLTLNRDGDSWIITRVETPAHERHGSKLDDENHAAQHYAERQNRSMPLLNHDVLGMNMRTQKSSPYRRERAVQYAEQWWNEPNPRFLSFEVDCTNYVSQCLFAGGVPMNYTGRRETGWWYKGMVNGQESWSYSWAVANSLERLLANSASGLRAELVAQPTDLQLGDVIAYDWDGDGHFQHTTIVTAFDANGMPLINAHTTNSRHRYWDYQDSYAWTEATQYRFFHIIDAL</sequence>
<dbReference type="Pfam" id="PF12671">
    <property type="entry name" value="Amidase_6"/>
    <property type="match status" value="1"/>
</dbReference>
<name>A0A383RL16_PAEAL</name>
<dbReference type="AlphaFoldDB" id="A0A383RL16"/>
<dbReference type="RefSeq" id="WP_138189114.1">
    <property type="nucleotide sequence ID" value="NZ_LS992241.1"/>
</dbReference>
<proteinExistence type="predicted"/>
<reference evidence="3" key="1">
    <citation type="submission" date="2018-08" db="EMBL/GenBank/DDBJ databases">
        <authorList>
            <person name="Chevrot R."/>
        </authorList>
    </citation>
    <scope>NUCLEOTIDE SEQUENCE [LARGE SCALE GENOMIC DNA]</scope>
</reference>
<accession>A0A383RL16</accession>
<dbReference type="InterPro" id="IPR024301">
    <property type="entry name" value="Amidase_6"/>
</dbReference>
<evidence type="ECO:0000313" key="2">
    <source>
        <dbReference type="EMBL" id="SYX87533.1"/>
    </source>
</evidence>
<dbReference type="EMBL" id="LS992241">
    <property type="protein sequence ID" value="SYX87533.1"/>
    <property type="molecule type" value="Genomic_DNA"/>
</dbReference>
<evidence type="ECO:0000259" key="1">
    <source>
        <dbReference type="Pfam" id="PF12671"/>
    </source>
</evidence>
<feature type="domain" description="Putative amidase" evidence="1">
    <location>
        <begin position="171"/>
        <end position="324"/>
    </location>
</feature>
<dbReference type="Proteomes" id="UP000304148">
    <property type="component" value="Chromosome"/>
</dbReference>
<gene>
    <name evidence="2" type="ORF">PBLR_15963</name>
</gene>
<dbReference type="PANTHER" id="PTHR40032:SF1">
    <property type="entry name" value="EXPORTED PROTEIN"/>
    <property type="match status" value="1"/>
</dbReference>
<protein>
    <recommendedName>
        <fullName evidence="1">Putative amidase domain-containing protein</fullName>
    </recommendedName>
</protein>
<organism evidence="2 3">
    <name type="scientific">Paenibacillus alvei</name>
    <name type="common">Bacillus alvei</name>
    <dbReference type="NCBI Taxonomy" id="44250"/>
    <lineage>
        <taxon>Bacteria</taxon>
        <taxon>Bacillati</taxon>
        <taxon>Bacillota</taxon>
        <taxon>Bacilli</taxon>
        <taxon>Bacillales</taxon>
        <taxon>Paenibacillaceae</taxon>
        <taxon>Paenibacillus</taxon>
    </lineage>
</organism>
<evidence type="ECO:0000313" key="3">
    <source>
        <dbReference type="Proteomes" id="UP000304148"/>
    </source>
</evidence>
<dbReference type="PANTHER" id="PTHR40032">
    <property type="entry name" value="EXPORTED PROTEIN-RELATED"/>
    <property type="match status" value="1"/>
</dbReference>